<dbReference type="Gene3D" id="3.30.1340.30">
    <property type="match status" value="1"/>
</dbReference>
<dbReference type="Proteomes" id="UP001593940">
    <property type="component" value="Unassembled WGS sequence"/>
</dbReference>
<dbReference type="InterPro" id="IPR047800">
    <property type="entry name" value="SWFGD_dom"/>
</dbReference>
<dbReference type="EMBL" id="JBHOMY010000041">
    <property type="protein sequence ID" value="MFC1458084.1"/>
    <property type="molecule type" value="Genomic_DNA"/>
</dbReference>
<feature type="region of interest" description="Disordered" evidence="1">
    <location>
        <begin position="1"/>
        <end position="194"/>
    </location>
</feature>
<dbReference type="PANTHER" id="PTHR34606:SF15">
    <property type="entry name" value="BON DOMAIN-CONTAINING PROTEIN"/>
    <property type="match status" value="1"/>
</dbReference>
<accession>A0ABV6Y9Y8</accession>
<dbReference type="Pfam" id="PF04972">
    <property type="entry name" value="BON"/>
    <property type="match status" value="1"/>
</dbReference>
<evidence type="ECO:0000259" key="2">
    <source>
        <dbReference type="PROSITE" id="PS50914"/>
    </source>
</evidence>
<feature type="compositionally biased region" description="Basic and acidic residues" evidence="1">
    <location>
        <begin position="116"/>
        <end position="143"/>
    </location>
</feature>
<gene>
    <name evidence="3" type="ORF">ACETIH_15470</name>
</gene>
<keyword evidence="4" id="KW-1185">Reference proteome</keyword>
<reference evidence="3 4" key="1">
    <citation type="submission" date="2024-09" db="EMBL/GenBank/DDBJ databases">
        <title>Nodulacao em especies de Leguminosae Basais da Amazonia e Caracterizacao dos Rizobios e Bacterias Associadas aos Nodulos.</title>
        <authorList>
            <person name="Jambeiro I.C.A."/>
            <person name="Lopes I.S."/>
            <person name="Aguiar E.R.G.R."/>
            <person name="Santos A.F.J."/>
            <person name="Dos Santos J.M.F."/>
            <person name="Gross E."/>
        </authorList>
    </citation>
    <scope>NUCLEOTIDE SEQUENCE [LARGE SCALE GENOMIC DNA]</scope>
    <source>
        <strain evidence="3 4">BRUESC1165</strain>
    </source>
</reference>
<feature type="compositionally biased region" description="Basic and acidic residues" evidence="1">
    <location>
        <begin position="1"/>
        <end position="63"/>
    </location>
</feature>
<feature type="compositionally biased region" description="Gly residues" evidence="1">
    <location>
        <begin position="275"/>
        <end position="285"/>
    </location>
</feature>
<feature type="compositionally biased region" description="Gly residues" evidence="1">
    <location>
        <begin position="75"/>
        <end position="86"/>
    </location>
</feature>
<evidence type="ECO:0000313" key="4">
    <source>
        <dbReference type="Proteomes" id="UP001593940"/>
    </source>
</evidence>
<evidence type="ECO:0000256" key="1">
    <source>
        <dbReference type="SAM" id="MobiDB-lite"/>
    </source>
</evidence>
<protein>
    <submittedName>
        <fullName evidence="3">BON domain-containing protein</fullName>
    </submittedName>
</protein>
<feature type="domain" description="BON" evidence="2">
    <location>
        <begin position="179"/>
        <end position="247"/>
    </location>
</feature>
<feature type="compositionally biased region" description="Low complexity" evidence="1">
    <location>
        <begin position="246"/>
        <end position="274"/>
    </location>
</feature>
<organism evidence="3 4">
    <name type="scientific">Microvirga arabica</name>
    <dbReference type="NCBI Taxonomy" id="1128671"/>
    <lineage>
        <taxon>Bacteria</taxon>
        <taxon>Pseudomonadati</taxon>
        <taxon>Pseudomonadota</taxon>
        <taxon>Alphaproteobacteria</taxon>
        <taxon>Hyphomicrobiales</taxon>
        <taxon>Methylobacteriaceae</taxon>
        <taxon>Microvirga</taxon>
    </lineage>
</organism>
<dbReference type="NCBIfam" id="NF033157">
    <property type="entry name" value="SWFGD_domain"/>
    <property type="match status" value="1"/>
</dbReference>
<dbReference type="InterPro" id="IPR051686">
    <property type="entry name" value="Lipoprotein_DolP"/>
</dbReference>
<comment type="caution">
    <text evidence="3">The sequence shown here is derived from an EMBL/GenBank/DDBJ whole genome shotgun (WGS) entry which is preliminary data.</text>
</comment>
<dbReference type="PANTHER" id="PTHR34606">
    <property type="entry name" value="BON DOMAIN-CONTAINING PROTEIN"/>
    <property type="match status" value="1"/>
</dbReference>
<dbReference type="RefSeq" id="WP_377030170.1">
    <property type="nucleotide sequence ID" value="NZ_JBHOMY010000041.1"/>
</dbReference>
<dbReference type="PROSITE" id="PS50914">
    <property type="entry name" value="BON"/>
    <property type="match status" value="1"/>
</dbReference>
<proteinExistence type="predicted"/>
<feature type="compositionally biased region" description="Basic and acidic residues" evidence="1">
    <location>
        <begin position="177"/>
        <end position="193"/>
    </location>
</feature>
<dbReference type="InterPro" id="IPR007055">
    <property type="entry name" value="BON_dom"/>
</dbReference>
<evidence type="ECO:0000313" key="3">
    <source>
        <dbReference type="EMBL" id="MFC1458084.1"/>
    </source>
</evidence>
<feature type="region of interest" description="Disordered" evidence="1">
    <location>
        <begin position="241"/>
        <end position="306"/>
    </location>
</feature>
<name>A0ABV6Y9Y8_9HYPH</name>
<sequence length="306" mass="33845">MTNGDWRNDRDWRNRQDWRHDTDEPYASRDNERERWRDQGREDFSRGGDYGRTRGEWRSRRDIGFSQDYNRGSGQDLGRGAGGDQGFGRDMRGGSAQGGFSGNDYARGYYGADQGYRQDDRRGSGEWGQQDRGERGFWDRASDEVSSWFGDDDAERRRRMDEQRGGMHRGRGPKGYTRSDERIREDVNDRLSDDPFVDASEIEVSVSSCEVMLSGTVDSREAKRRAEDLADQVSGVRHVQNNLRVQQQTSGTAVSAASTTGPVGAGSSTRTTGTGPQGTGLGGVEVGPQGSEAGSSAGRRKTGANT</sequence>
<dbReference type="SMART" id="SM00749">
    <property type="entry name" value="BON"/>
    <property type="match status" value="1"/>
</dbReference>
<dbReference type="InterPro" id="IPR014004">
    <property type="entry name" value="Transpt-assoc_nodulatn_dom_bac"/>
</dbReference>
<feature type="compositionally biased region" description="Basic and acidic residues" evidence="1">
    <location>
        <begin position="154"/>
        <end position="165"/>
    </location>
</feature>